<proteinExistence type="inferred from homology"/>
<evidence type="ECO:0000256" key="7">
    <source>
        <dbReference type="ARBA" id="ARBA00023014"/>
    </source>
</evidence>
<dbReference type="InterPro" id="IPR000445">
    <property type="entry name" value="HhH_motif"/>
</dbReference>
<organism evidence="14 15">
    <name type="scientific">Kroppenstedtia eburnea</name>
    <dbReference type="NCBI Taxonomy" id="714067"/>
    <lineage>
        <taxon>Bacteria</taxon>
        <taxon>Bacillati</taxon>
        <taxon>Bacillota</taxon>
        <taxon>Bacilli</taxon>
        <taxon>Bacillales</taxon>
        <taxon>Thermoactinomycetaceae</taxon>
        <taxon>Kroppenstedtia</taxon>
    </lineage>
</organism>
<comment type="function">
    <text evidence="12">DNA repair enzyme that has both DNA N-glycosylase activity and AP-lyase activity. The DNA N-glycosylase activity releases various damaged pyrimidines from DNA by cleaving the N-glycosidic bond, leaving an AP (apurinic/apyrimidinic) site. The AP-lyase activity cleaves the phosphodiester bond 3' to the AP site by a beta-elimination, leaving a 3'-terminal unsaturated sugar and a product with a terminal 5'-phosphate.</text>
</comment>
<dbReference type="InterPro" id="IPR004036">
    <property type="entry name" value="Endonuclease-III-like_CS2"/>
</dbReference>
<gene>
    <name evidence="12" type="primary">nth</name>
    <name evidence="14" type="ORF">SAMN05421790_1224</name>
</gene>
<dbReference type="GO" id="GO:0051539">
    <property type="term" value="F:4 iron, 4 sulfur cluster binding"/>
    <property type="evidence" value="ECO:0007669"/>
    <property type="project" value="UniProtKB-UniRule"/>
</dbReference>
<dbReference type="PANTHER" id="PTHR10359">
    <property type="entry name" value="A/G-SPECIFIC ADENINE GLYCOSYLASE/ENDONUCLEASE III"/>
    <property type="match status" value="1"/>
</dbReference>
<protein>
    <recommendedName>
        <fullName evidence="12">Endonuclease III</fullName>
        <ecNumber evidence="12">4.2.99.18</ecNumber>
    </recommendedName>
    <alternativeName>
        <fullName evidence="12">DNA-(apurinic or apyrimidinic site) lyase</fullName>
    </alternativeName>
</protein>
<evidence type="ECO:0000256" key="9">
    <source>
        <dbReference type="ARBA" id="ARBA00023204"/>
    </source>
</evidence>
<dbReference type="GO" id="GO:0019104">
    <property type="term" value="F:DNA N-glycosylase activity"/>
    <property type="evidence" value="ECO:0007669"/>
    <property type="project" value="UniProtKB-UniRule"/>
</dbReference>
<keyword evidence="2 12" id="KW-0004">4Fe-4S</keyword>
<comment type="similarity">
    <text evidence="1 12">Belongs to the Nth/MutY family.</text>
</comment>
<evidence type="ECO:0000313" key="14">
    <source>
        <dbReference type="EMBL" id="SIT19471.1"/>
    </source>
</evidence>
<dbReference type="FunFam" id="1.10.1670.10:FF:000001">
    <property type="entry name" value="Endonuclease III"/>
    <property type="match status" value="1"/>
</dbReference>
<dbReference type="InterPro" id="IPR011257">
    <property type="entry name" value="DNA_glycosylase"/>
</dbReference>
<dbReference type="GO" id="GO:0006285">
    <property type="term" value="P:base-excision repair, AP site formation"/>
    <property type="evidence" value="ECO:0007669"/>
    <property type="project" value="TreeGrafter"/>
</dbReference>
<keyword evidence="11 12" id="KW-0326">Glycosidase</keyword>
<dbReference type="Pfam" id="PF00633">
    <property type="entry name" value="HHH"/>
    <property type="match status" value="1"/>
</dbReference>
<feature type="binding site" evidence="12">
    <location>
        <position position="191"/>
    </location>
    <ligand>
        <name>[4Fe-4S] cluster</name>
        <dbReference type="ChEBI" id="CHEBI:49883"/>
    </ligand>
</feature>
<evidence type="ECO:0000313" key="15">
    <source>
        <dbReference type="Proteomes" id="UP000186795"/>
    </source>
</evidence>
<sequence>MIKKPKRVQTRKILDTLARMYPDAHCELHFRNPFELLIATILSAQSTDRQVNIVTEKLFAKYPSPEAFLPLTEEELAEEIRGLGLFRNKSRNILLTCRILVDTHGGKVPERRKDLEALPGVGRKTANVVLSNAFGVPALAVDTHVLRVSNRLALANSNQPLETEKQLTRKVPRSEWTDTHHRLIWHGRRVCTARNPKCGECDLLPFCWYGKNRHDVEPLTNSTKGE</sequence>
<feature type="binding site" evidence="12">
    <location>
        <position position="201"/>
    </location>
    <ligand>
        <name>[4Fe-4S] cluster</name>
        <dbReference type="ChEBI" id="CHEBI:49883"/>
    </ligand>
</feature>
<dbReference type="EC" id="4.2.99.18" evidence="12"/>
<accession>A0A1N7Q9F9</accession>
<keyword evidence="8 12" id="KW-0238">DNA-binding</keyword>
<evidence type="ECO:0000256" key="1">
    <source>
        <dbReference type="ARBA" id="ARBA00008343"/>
    </source>
</evidence>
<keyword evidence="6 12" id="KW-0408">Iron</keyword>
<comment type="catalytic activity">
    <reaction evidence="12">
        <text>2'-deoxyribonucleotide-(2'-deoxyribose 5'-phosphate)-2'-deoxyribonucleotide-DNA = a 3'-end 2'-deoxyribonucleotide-(2,3-dehydro-2,3-deoxyribose 5'-phosphate)-DNA + a 5'-end 5'-phospho-2'-deoxyribonucleoside-DNA + H(+)</text>
        <dbReference type="Rhea" id="RHEA:66592"/>
        <dbReference type="Rhea" id="RHEA-COMP:13180"/>
        <dbReference type="Rhea" id="RHEA-COMP:16897"/>
        <dbReference type="Rhea" id="RHEA-COMP:17067"/>
        <dbReference type="ChEBI" id="CHEBI:15378"/>
        <dbReference type="ChEBI" id="CHEBI:136412"/>
        <dbReference type="ChEBI" id="CHEBI:157695"/>
        <dbReference type="ChEBI" id="CHEBI:167181"/>
        <dbReference type="EC" id="4.2.99.18"/>
    </reaction>
</comment>
<dbReference type="Gene3D" id="1.10.340.30">
    <property type="entry name" value="Hypothetical protein, domain 2"/>
    <property type="match status" value="1"/>
</dbReference>
<comment type="cofactor">
    <cofactor evidence="12">
        <name>[4Fe-4S] cluster</name>
        <dbReference type="ChEBI" id="CHEBI:49883"/>
    </cofactor>
    <text evidence="12">Binds 1 [4Fe-4S] cluster.</text>
</comment>
<keyword evidence="9 12" id="KW-0234">DNA repair</keyword>
<dbReference type="OrthoDB" id="9800977at2"/>
<reference evidence="15" key="1">
    <citation type="submission" date="2017-01" db="EMBL/GenBank/DDBJ databases">
        <authorList>
            <person name="Varghese N."/>
            <person name="Submissions S."/>
        </authorList>
    </citation>
    <scope>NUCLEOTIDE SEQUENCE [LARGE SCALE GENOMIC DNA]</scope>
    <source>
        <strain evidence="15">DSM 45196</strain>
    </source>
</reference>
<dbReference type="PANTHER" id="PTHR10359:SF18">
    <property type="entry name" value="ENDONUCLEASE III"/>
    <property type="match status" value="1"/>
</dbReference>
<dbReference type="AlphaFoldDB" id="A0A1N7Q9F9"/>
<keyword evidence="15" id="KW-1185">Reference proteome</keyword>
<evidence type="ECO:0000256" key="12">
    <source>
        <dbReference type="HAMAP-Rule" id="MF_00942"/>
    </source>
</evidence>
<feature type="domain" description="HhH-GPD" evidence="13">
    <location>
        <begin position="42"/>
        <end position="189"/>
    </location>
</feature>
<dbReference type="SMART" id="SM00478">
    <property type="entry name" value="ENDO3c"/>
    <property type="match status" value="1"/>
</dbReference>
<dbReference type="Proteomes" id="UP000186795">
    <property type="component" value="Unassembled WGS sequence"/>
</dbReference>
<dbReference type="Gene3D" id="1.10.1670.10">
    <property type="entry name" value="Helix-hairpin-Helix base-excision DNA repair enzymes (C-terminal)"/>
    <property type="match status" value="1"/>
</dbReference>
<keyword evidence="14" id="KW-0255">Endonuclease</keyword>
<dbReference type="GO" id="GO:0046872">
    <property type="term" value="F:metal ion binding"/>
    <property type="evidence" value="ECO:0007669"/>
    <property type="project" value="UniProtKB-KW"/>
</dbReference>
<dbReference type="InterPro" id="IPR003651">
    <property type="entry name" value="Endonuclease3_FeS-loop_motif"/>
</dbReference>
<feature type="binding site" evidence="12">
    <location>
        <position position="207"/>
    </location>
    <ligand>
        <name>[4Fe-4S] cluster</name>
        <dbReference type="ChEBI" id="CHEBI:49883"/>
    </ligand>
</feature>
<dbReference type="InterPro" id="IPR004035">
    <property type="entry name" value="Endouclease-III_FeS-bd_BS"/>
</dbReference>
<evidence type="ECO:0000256" key="5">
    <source>
        <dbReference type="ARBA" id="ARBA00022801"/>
    </source>
</evidence>
<evidence type="ECO:0000256" key="8">
    <source>
        <dbReference type="ARBA" id="ARBA00023125"/>
    </source>
</evidence>
<dbReference type="PIRSF" id="PIRSF001435">
    <property type="entry name" value="Nth"/>
    <property type="match status" value="1"/>
</dbReference>
<dbReference type="Pfam" id="PF00730">
    <property type="entry name" value="HhH-GPD"/>
    <property type="match status" value="1"/>
</dbReference>
<dbReference type="FunFam" id="1.10.340.30:FF:000001">
    <property type="entry name" value="Endonuclease III"/>
    <property type="match status" value="1"/>
</dbReference>
<feature type="binding site" evidence="12">
    <location>
        <position position="198"/>
    </location>
    <ligand>
        <name>[4Fe-4S] cluster</name>
        <dbReference type="ChEBI" id="CHEBI:49883"/>
    </ligand>
</feature>
<dbReference type="NCBIfam" id="TIGR01083">
    <property type="entry name" value="nth"/>
    <property type="match status" value="1"/>
</dbReference>
<keyword evidence="5 12" id="KW-0378">Hydrolase</keyword>
<dbReference type="InterPro" id="IPR005759">
    <property type="entry name" value="Nth"/>
</dbReference>
<dbReference type="PROSITE" id="PS01155">
    <property type="entry name" value="ENDONUCLEASE_III_2"/>
    <property type="match status" value="1"/>
</dbReference>
<keyword evidence="7 12" id="KW-0411">Iron-sulfur</keyword>
<keyword evidence="10 12" id="KW-0456">Lyase</keyword>
<dbReference type="GO" id="GO:0003677">
    <property type="term" value="F:DNA binding"/>
    <property type="evidence" value="ECO:0007669"/>
    <property type="project" value="UniProtKB-UniRule"/>
</dbReference>
<dbReference type="InterPro" id="IPR003265">
    <property type="entry name" value="HhH-GPD_domain"/>
</dbReference>
<dbReference type="PROSITE" id="PS00764">
    <property type="entry name" value="ENDONUCLEASE_III_1"/>
    <property type="match status" value="1"/>
</dbReference>
<evidence type="ECO:0000256" key="6">
    <source>
        <dbReference type="ARBA" id="ARBA00023004"/>
    </source>
</evidence>
<evidence type="ECO:0000256" key="10">
    <source>
        <dbReference type="ARBA" id="ARBA00023239"/>
    </source>
</evidence>
<evidence type="ECO:0000259" key="13">
    <source>
        <dbReference type="SMART" id="SM00478"/>
    </source>
</evidence>
<dbReference type="Pfam" id="PF10576">
    <property type="entry name" value="EndIII_4Fe-2S"/>
    <property type="match status" value="1"/>
</dbReference>
<dbReference type="RefSeq" id="WP_076526565.1">
    <property type="nucleotide sequence ID" value="NZ_CP048103.1"/>
</dbReference>
<evidence type="ECO:0000256" key="11">
    <source>
        <dbReference type="ARBA" id="ARBA00023295"/>
    </source>
</evidence>
<dbReference type="HAMAP" id="MF_00942">
    <property type="entry name" value="Nth"/>
    <property type="match status" value="1"/>
</dbReference>
<keyword evidence="3 12" id="KW-0479">Metal-binding</keyword>
<dbReference type="InterPro" id="IPR023170">
    <property type="entry name" value="HhH_base_excis_C"/>
</dbReference>
<dbReference type="SUPFAM" id="SSF48150">
    <property type="entry name" value="DNA-glycosylase"/>
    <property type="match status" value="1"/>
</dbReference>
<keyword evidence="14" id="KW-0540">Nuclease</keyword>
<evidence type="ECO:0000256" key="4">
    <source>
        <dbReference type="ARBA" id="ARBA00022763"/>
    </source>
</evidence>
<dbReference type="SMART" id="SM00525">
    <property type="entry name" value="FES"/>
    <property type="match status" value="1"/>
</dbReference>
<dbReference type="GO" id="GO:0140078">
    <property type="term" value="F:class I DNA-(apurinic or apyrimidinic site) endonuclease activity"/>
    <property type="evidence" value="ECO:0007669"/>
    <property type="project" value="UniProtKB-EC"/>
</dbReference>
<name>A0A1N7Q9F9_9BACL</name>
<keyword evidence="4 12" id="KW-0227">DNA damage</keyword>
<dbReference type="EMBL" id="FTOD01000022">
    <property type="protein sequence ID" value="SIT19471.1"/>
    <property type="molecule type" value="Genomic_DNA"/>
</dbReference>
<dbReference type="CDD" id="cd00056">
    <property type="entry name" value="ENDO3c"/>
    <property type="match status" value="1"/>
</dbReference>
<evidence type="ECO:0000256" key="3">
    <source>
        <dbReference type="ARBA" id="ARBA00022723"/>
    </source>
</evidence>
<evidence type="ECO:0000256" key="2">
    <source>
        <dbReference type="ARBA" id="ARBA00022485"/>
    </source>
</evidence>